<evidence type="ECO:0000256" key="1">
    <source>
        <dbReference type="ARBA" id="ARBA00004275"/>
    </source>
</evidence>
<dbReference type="InterPro" id="IPR036291">
    <property type="entry name" value="NAD(P)-bd_dom_sf"/>
</dbReference>
<gene>
    <name evidence="7" type="ORF">ABID41_003277</name>
</gene>
<dbReference type="CDD" id="cd05233">
    <property type="entry name" value="SDR_c"/>
    <property type="match status" value="1"/>
</dbReference>
<comment type="similarity">
    <text evidence="3">Belongs to the short-chain dehydrogenases/reductases (SDR) family.</text>
</comment>
<comment type="caution">
    <text evidence="7">The sequence shown here is derived from an EMBL/GenBank/DDBJ whole genome shotgun (WGS) entry which is preliminary data.</text>
</comment>
<feature type="domain" description="MaoC-like" evidence="6">
    <location>
        <begin position="8"/>
        <end position="94"/>
    </location>
</feature>
<dbReference type="CDD" id="cd03441">
    <property type="entry name" value="R_hydratase_like"/>
    <property type="match status" value="1"/>
</dbReference>
<dbReference type="Pfam" id="PF01575">
    <property type="entry name" value="MaoC_dehydratas"/>
    <property type="match status" value="1"/>
</dbReference>
<dbReference type="Gene3D" id="3.10.129.10">
    <property type="entry name" value="Hotdog Thioesterase"/>
    <property type="match status" value="1"/>
</dbReference>
<comment type="subcellular location">
    <subcellularLocation>
        <location evidence="1">Peroxisome</location>
    </subcellularLocation>
</comment>
<dbReference type="InterPro" id="IPR029069">
    <property type="entry name" value="HotDog_dom_sf"/>
</dbReference>
<dbReference type="InterPro" id="IPR051687">
    <property type="entry name" value="Peroxisomal_Beta-Oxidation"/>
</dbReference>
<comment type="pathway">
    <text evidence="2">Lipid metabolism; fatty acid beta-oxidation.</text>
</comment>
<keyword evidence="8" id="KW-1185">Reference proteome</keyword>
<dbReference type="SUPFAM" id="SSF51735">
    <property type="entry name" value="NAD(P)-binding Rossmann-fold domains"/>
    <property type="match status" value="1"/>
</dbReference>
<dbReference type="Gene3D" id="3.40.50.720">
    <property type="entry name" value="NAD(P)-binding Rossmann-like Domain"/>
    <property type="match status" value="1"/>
</dbReference>
<proteinExistence type="inferred from homology"/>
<dbReference type="InterPro" id="IPR002539">
    <property type="entry name" value="MaoC-like_dom"/>
</dbReference>
<sequence>MEQGRKSFTVEDQVHFARLSGDVNPMHMDANFARRTQMGAPVVHGVHGVLWALEEICRRESPDLNALKVNFSGPVYVGDAATAVLGKRSGSQLRVQVQVDGATATTITLGLGEPARGSVPVVSAPEGPNWPKEPIPLKLEEMRGRSGAIEFATSESEIAEAFPALSSCISPRRVAAVAALSRVVGMICPGMHSIFSGFSLAFTGDAAGNRLEYATTEIDERFRMVRLTVAGGGIEGELTALARIPPVAQPTIYEVAAAVAPTAYAGDAVLVVGGSRGLGEVTAKACAAGGARVFITYATGHTEANKVVEEIRAFGGECEALPLDVRGDVAAQLSRLPVAPSHLYYYATGPIAQRRTKLLSQEVLAEFMRFYATGFVETVEALRAMRADAQLNVFYPSSVAVNDTPKGWLEYAMAKAAGEIVCREIGTNLPNVRVLCARLPRILTDQTANVRATEAAPIIEVIMPIVRDLHEASR</sequence>
<keyword evidence="5" id="KW-0576">Peroxisome</keyword>
<protein>
    <submittedName>
        <fullName evidence="7">NAD(P)-dependent dehydrogenase (Short-subunit alcohol dehydrogenase family)</fullName>
    </submittedName>
</protein>
<evidence type="ECO:0000313" key="7">
    <source>
        <dbReference type="EMBL" id="MET3528138.1"/>
    </source>
</evidence>
<accession>A0ABV2EM50</accession>
<reference evidence="7 8" key="1">
    <citation type="submission" date="2024-06" db="EMBL/GenBank/DDBJ databases">
        <title>Genomic Encyclopedia of Type Strains, Phase IV (KMG-IV): sequencing the most valuable type-strain genomes for metagenomic binning, comparative biology and taxonomic classification.</title>
        <authorList>
            <person name="Goeker M."/>
        </authorList>
    </citation>
    <scope>NUCLEOTIDE SEQUENCE [LARGE SCALE GENOMIC DNA]</scope>
    <source>
        <strain evidence="7 8">DSM 17809</strain>
    </source>
</reference>
<dbReference type="InterPro" id="IPR002347">
    <property type="entry name" value="SDR_fam"/>
</dbReference>
<evidence type="ECO:0000256" key="5">
    <source>
        <dbReference type="ARBA" id="ARBA00023140"/>
    </source>
</evidence>
<dbReference type="Pfam" id="PF00106">
    <property type="entry name" value="adh_short"/>
    <property type="match status" value="1"/>
</dbReference>
<dbReference type="EMBL" id="JBEPLU010000003">
    <property type="protein sequence ID" value="MET3528138.1"/>
    <property type="molecule type" value="Genomic_DNA"/>
</dbReference>
<dbReference type="PANTHER" id="PTHR45024">
    <property type="entry name" value="DEHYDROGENASES, SHORT CHAIN"/>
    <property type="match status" value="1"/>
</dbReference>
<dbReference type="PANTHER" id="PTHR45024:SF2">
    <property type="entry name" value="SCP2 DOMAIN-CONTAINING PROTEIN"/>
    <property type="match status" value="1"/>
</dbReference>
<dbReference type="Proteomes" id="UP001549110">
    <property type="component" value="Unassembled WGS sequence"/>
</dbReference>
<name>A0ABV2EM50_9CAUL</name>
<evidence type="ECO:0000256" key="2">
    <source>
        <dbReference type="ARBA" id="ARBA00005005"/>
    </source>
</evidence>
<evidence type="ECO:0000256" key="4">
    <source>
        <dbReference type="ARBA" id="ARBA00023002"/>
    </source>
</evidence>
<dbReference type="SUPFAM" id="SSF54637">
    <property type="entry name" value="Thioesterase/thiol ester dehydrase-isomerase"/>
    <property type="match status" value="1"/>
</dbReference>
<dbReference type="RefSeq" id="WP_354298126.1">
    <property type="nucleotide sequence ID" value="NZ_JBEPLU010000003.1"/>
</dbReference>
<organism evidence="7 8">
    <name type="scientific">Phenylobacterium koreense</name>
    <dbReference type="NCBI Taxonomy" id="266125"/>
    <lineage>
        <taxon>Bacteria</taxon>
        <taxon>Pseudomonadati</taxon>
        <taxon>Pseudomonadota</taxon>
        <taxon>Alphaproteobacteria</taxon>
        <taxon>Caulobacterales</taxon>
        <taxon>Caulobacteraceae</taxon>
        <taxon>Phenylobacterium</taxon>
    </lineage>
</organism>
<keyword evidence="4" id="KW-0560">Oxidoreductase</keyword>
<evidence type="ECO:0000313" key="8">
    <source>
        <dbReference type="Proteomes" id="UP001549110"/>
    </source>
</evidence>
<evidence type="ECO:0000259" key="6">
    <source>
        <dbReference type="Pfam" id="PF01575"/>
    </source>
</evidence>
<evidence type="ECO:0000256" key="3">
    <source>
        <dbReference type="ARBA" id="ARBA00006484"/>
    </source>
</evidence>